<gene>
    <name evidence="2" type="ORF">D9619_002459</name>
</gene>
<comment type="caution">
    <text evidence="2">The sequence shown here is derived from an EMBL/GenBank/DDBJ whole genome shotgun (WGS) entry which is preliminary data.</text>
</comment>
<reference evidence="2 3" key="1">
    <citation type="journal article" date="2020" name="ISME J.">
        <title>Uncovering the hidden diversity of litter-decomposition mechanisms in mushroom-forming fungi.</title>
        <authorList>
            <person name="Floudas D."/>
            <person name="Bentzer J."/>
            <person name="Ahren D."/>
            <person name="Johansson T."/>
            <person name="Persson P."/>
            <person name="Tunlid A."/>
        </authorList>
    </citation>
    <scope>NUCLEOTIDE SEQUENCE [LARGE SCALE GENOMIC DNA]</scope>
    <source>
        <strain evidence="2 3">CBS 101986</strain>
    </source>
</reference>
<feature type="domain" description="F-box" evidence="1">
    <location>
        <begin position="63"/>
        <end position="114"/>
    </location>
</feature>
<sequence>MPSIPDKSKPTYIHSYLCEGCVALRDVDQEILDTEAALRRAKERRRAVLKFRNQKHDRVTQLVPPEIASHIFLSLLDLHGSHDRLKALFKLATVCKSWRDIAFLTPQLWTNIRFGYWGQRWRFSRSMAKKWFNRSKSLPMHVTLDWRYRGGWGRDQPAKLDQDLMVTFKLLQQYTQRIQCLEIRIPTEILTYQIFQRTKAIPKIALYVSHLCPGIGFLKQVTYLRIEQPVELVDALNVLQQSPLLLKWEWLKIRESTGNRAVQSLPISVHLQELDIHVEELSEFFDAVTMPTIRRMHLRVSSMRSSDGPESEMTHMSSLATMLTRSTTKLDDFALDYGYKLDDGQITILLDTLRTQQDLRKLSIRLRSYPESDPTALLFQPFLERGPGLNFLPSLQDFSYSLWPISSWAPITAFYQYHSAIDIARSLSVADFSGCGISHTEAPIDEESLRIFLTLPSSNISLKINPSLLAISIWQHKLPTPAQDILSYHGLSKQLQGGRRRILSTIPACNLHMRPRLRLSQAK</sequence>
<dbReference type="AlphaFoldDB" id="A0A8H5EUL8"/>
<protein>
    <recommendedName>
        <fullName evidence="1">F-box domain-containing protein</fullName>
    </recommendedName>
</protein>
<dbReference type="Proteomes" id="UP000567179">
    <property type="component" value="Unassembled WGS sequence"/>
</dbReference>
<dbReference type="SUPFAM" id="SSF81383">
    <property type="entry name" value="F-box domain"/>
    <property type="match status" value="1"/>
</dbReference>
<evidence type="ECO:0000313" key="3">
    <source>
        <dbReference type="Proteomes" id="UP000567179"/>
    </source>
</evidence>
<dbReference type="InterPro" id="IPR036047">
    <property type="entry name" value="F-box-like_dom_sf"/>
</dbReference>
<evidence type="ECO:0000259" key="1">
    <source>
        <dbReference type="Pfam" id="PF12937"/>
    </source>
</evidence>
<name>A0A8H5EUL8_9AGAR</name>
<evidence type="ECO:0000313" key="2">
    <source>
        <dbReference type="EMBL" id="KAF5313105.1"/>
    </source>
</evidence>
<dbReference type="OrthoDB" id="3365698at2759"/>
<dbReference type="EMBL" id="JAACJJ010000056">
    <property type="protein sequence ID" value="KAF5313105.1"/>
    <property type="molecule type" value="Genomic_DNA"/>
</dbReference>
<accession>A0A8H5EUL8</accession>
<dbReference type="Gene3D" id="1.20.1280.50">
    <property type="match status" value="1"/>
</dbReference>
<keyword evidence="3" id="KW-1185">Reference proteome</keyword>
<dbReference type="Pfam" id="PF12937">
    <property type="entry name" value="F-box-like"/>
    <property type="match status" value="1"/>
</dbReference>
<proteinExistence type="predicted"/>
<dbReference type="InterPro" id="IPR001810">
    <property type="entry name" value="F-box_dom"/>
</dbReference>
<organism evidence="2 3">
    <name type="scientific">Psilocybe cf. subviscida</name>
    <dbReference type="NCBI Taxonomy" id="2480587"/>
    <lineage>
        <taxon>Eukaryota</taxon>
        <taxon>Fungi</taxon>
        <taxon>Dikarya</taxon>
        <taxon>Basidiomycota</taxon>
        <taxon>Agaricomycotina</taxon>
        <taxon>Agaricomycetes</taxon>
        <taxon>Agaricomycetidae</taxon>
        <taxon>Agaricales</taxon>
        <taxon>Agaricineae</taxon>
        <taxon>Strophariaceae</taxon>
        <taxon>Psilocybe</taxon>
    </lineage>
</organism>